<dbReference type="EMBL" id="LT934425">
    <property type="protein sequence ID" value="SOH04815.1"/>
    <property type="molecule type" value="Genomic_DNA"/>
</dbReference>
<keyword evidence="1" id="KW-0808">Transferase</keyword>
<dbReference type="EC" id="2.7.7.82" evidence="1"/>
<organism evidence="1 2">
    <name type="scientific">Kuenenia stuttgartiensis</name>
    <dbReference type="NCBI Taxonomy" id="174633"/>
    <lineage>
        <taxon>Bacteria</taxon>
        <taxon>Pseudomonadati</taxon>
        <taxon>Planctomycetota</taxon>
        <taxon>Candidatus Brocadiia</taxon>
        <taxon>Candidatus Brocadiales</taxon>
        <taxon>Candidatus Brocadiaceae</taxon>
        <taxon>Candidatus Kuenenia</taxon>
    </lineage>
</organism>
<evidence type="ECO:0000313" key="2">
    <source>
        <dbReference type="Proteomes" id="UP000221734"/>
    </source>
</evidence>
<dbReference type="InterPro" id="IPR003329">
    <property type="entry name" value="Cytidylyl_trans"/>
</dbReference>
<dbReference type="AlphaFoldDB" id="A0A2C9CGN0"/>
<sequence>MKNEVLVVIPARGGSVRVPKKNIKMLNGKPLIAYVIEASRNARTVSRIIVSTDDAEIKNVTTNLGAEVPFKRPADISEDVPTEDVIIHAVKWLNENERYFPDIVVTLEPPSPFRKSEHIDRCVNSIIADKTIDSAVTVYYAGANRPEWMVYVDKDNLIRPYTDYFKKQGEALLRFPASQEFEKLYQVSGVVIACRTEVLFKSKSLVGKKCAAVEIDRNETFDLNYQEDFEICEILMKKRFQ</sequence>
<dbReference type="Gene3D" id="3.90.550.10">
    <property type="entry name" value="Spore Coat Polysaccharide Biosynthesis Protein SpsA, Chain A"/>
    <property type="match status" value="1"/>
</dbReference>
<dbReference type="CDD" id="cd02513">
    <property type="entry name" value="CMP-NeuAc_Synthase"/>
    <property type="match status" value="1"/>
</dbReference>
<dbReference type="PANTHER" id="PTHR21485:SF6">
    <property type="entry name" value="N-ACYLNEURAMINATE CYTIDYLYLTRANSFERASE-RELATED"/>
    <property type="match status" value="1"/>
</dbReference>
<reference evidence="2" key="1">
    <citation type="submission" date="2017-10" db="EMBL/GenBank/DDBJ databases">
        <authorList>
            <person name="Frank J."/>
        </authorList>
    </citation>
    <scope>NUCLEOTIDE SEQUENCE [LARGE SCALE GENOMIC DNA]</scope>
</reference>
<proteinExistence type="predicted"/>
<dbReference type="PANTHER" id="PTHR21485">
    <property type="entry name" value="HAD SUPERFAMILY MEMBERS CMAS AND KDSC"/>
    <property type="match status" value="1"/>
</dbReference>
<evidence type="ECO:0000313" key="1">
    <source>
        <dbReference type="EMBL" id="SOH04815.1"/>
    </source>
</evidence>
<dbReference type="Proteomes" id="UP000221734">
    <property type="component" value="Chromosome Kuenenia_stuttgartiensis_MBR1"/>
</dbReference>
<dbReference type="Pfam" id="PF02348">
    <property type="entry name" value="CTP_transf_3"/>
    <property type="match status" value="1"/>
</dbReference>
<dbReference type="InterPro" id="IPR050793">
    <property type="entry name" value="CMP-NeuNAc_synthase"/>
</dbReference>
<dbReference type="InterPro" id="IPR029044">
    <property type="entry name" value="Nucleotide-diphossugar_trans"/>
</dbReference>
<dbReference type="GO" id="GO:0008781">
    <property type="term" value="F:N-acylneuraminate cytidylyltransferase activity"/>
    <property type="evidence" value="ECO:0007669"/>
    <property type="project" value="TreeGrafter"/>
</dbReference>
<keyword evidence="2" id="KW-1185">Reference proteome</keyword>
<dbReference type="SUPFAM" id="SSF53448">
    <property type="entry name" value="Nucleotide-diphospho-sugar transferases"/>
    <property type="match status" value="1"/>
</dbReference>
<dbReference type="OrthoDB" id="9805604at2"/>
<gene>
    <name evidence="1" type="primary">neuA</name>
    <name evidence="1" type="ORF">KSMBR1_2320</name>
</gene>
<dbReference type="KEGG" id="kst:KSMBR1_2320"/>
<protein>
    <submittedName>
        <fullName evidence="1">CMP-N,N'-diacetyllegionaminic acid synthase</fullName>
        <ecNumber evidence="1">2.7.7.82</ecNumber>
    </submittedName>
</protein>
<dbReference type="RefSeq" id="WP_099325485.1">
    <property type="nucleotide sequence ID" value="NZ_LT934425.1"/>
</dbReference>
<accession>A0A2C9CGN0</accession>
<keyword evidence="1" id="KW-0548">Nucleotidyltransferase</keyword>
<name>A0A2C9CGN0_KUEST</name>